<evidence type="ECO:0000313" key="2">
    <source>
        <dbReference type="EMBL" id="MQY24437.1"/>
    </source>
</evidence>
<dbReference type="RefSeq" id="WP_153416144.1">
    <property type="nucleotide sequence ID" value="NZ_WEGK01000038.1"/>
</dbReference>
<feature type="compositionally biased region" description="Basic and acidic residues" evidence="1">
    <location>
        <begin position="59"/>
        <end position="68"/>
    </location>
</feature>
<evidence type="ECO:0000256" key="1">
    <source>
        <dbReference type="SAM" id="MobiDB-lite"/>
    </source>
</evidence>
<dbReference type="OrthoDB" id="4557960at2"/>
<dbReference type="AlphaFoldDB" id="A0A7K0DFF7"/>
<sequence>MSSSDKAPEGWDPEVFARIRAESDAEQAARSPEEREELAKYKWDYLDSLDDSDNYAPDSLRDKMRDVPGFDDNMNPFPLTREPEDGL</sequence>
<gene>
    <name evidence="2" type="ORF">NRB20_75730</name>
</gene>
<dbReference type="EMBL" id="WEGK01000038">
    <property type="protein sequence ID" value="MQY24437.1"/>
    <property type="molecule type" value="Genomic_DNA"/>
</dbReference>
<accession>A0A7K0DFF7</accession>
<proteinExistence type="predicted"/>
<name>A0A7K0DFF7_9NOCA</name>
<organism evidence="2 3">
    <name type="scientific">Nocardia macrotermitis</name>
    <dbReference type="NCBI Taxonomy" id="2585198"/>
    <lineage>
        <taxon>Bacteria</taxon>
        <taxon>Bacillati</taxon>
        <taxon>Actinomycetota</taxon>
        <taxon>Actinomycetes</taxon>
        <taxon>Mycobacteriales</taxon>
        <taxon>Nocardiaceae</taxon>
        <taxon>Nocardia</taxon>
    </lineage>
</organism>
<dbReference type="Proteomes" id="UP000438448">
    <property type="component" value="Unassembled WGS sequence"/>
</dbReference>
<reference evidence="2 3" key="1">
    <citation type="submission" date="2019-10" db="EMBL/GenBank/DDBJ databases">
        <title>Nocardia macrotermitis sp. nov. and Nocardia aurantia sp. nov., isolated from the gut of fungus growing-termite Macrotermes natalensis.</title>
        <authorList>
            <person name="Benndorf R."/>
            <person name="Schwitalla J."/>
            <person name="Martin K."/>
            <person name="De Beer W."/>
            <person name="Kaster A.-K."/>
            <person name="Vollmers J."/>
            <person name="Poulsen M."/>
            <person name="Beemelmanns C."/>
        </authorList>
    </citation>
    <scope>NUCLEOTIDE SEQUENCE [LARGE SCALE GENOMIC DNA]</scope>
    <source>
        <strain evidence="2 3">RB20</strain>
    </source>
</reference>
<feature type="region of interest" description="Disordered" evidence="1">
    <location>
        <begin position="48"/>
        <end position="87"/>
    </location>
</feature>
<evidence type="ECO:0000313" key="3">
    <source>
        <dbReference type="Proteomes" id="UP000438448"/>
    </source>
</evidence>
<comment type="caution">
    <text evidence="2">The sequence shown here is derived from an EMBL/GenBank/DDBJ whole genome shotgun (WGS) entry which is preliminary data.</text>
</comment>
<protein>
    <submittedName>
        <fullName evidence="2">Uncharacterized protein</fullName>
    </submittedName>
</protein>
<keyword evidence="3" id="KW-1185">Reference proteome</keyword>